<keyword evidence="1" id="KW-0547">Nucleotide-binding</keyword>
<accession>A0A381TSB3</accession>
<evidence type="ECO:0000313" key="4">
    <source>
        <dbReference type="EMBL" id="SVA18920.1"/>
    </source>
</evidence>
<dbReference type="EMBL" id="UINC01005078">
    <property type="protein sequence ID" value="SVA18920.1"/>
    <property type="molecule type" value="Genomic_DNA"/>
</dbReference>
<evidence type="ECO:0000256" key="1">
    <source>
        <dbReference type="ARBA" id="ARBA00022741"/>
    </source>
</evidence>
<dbReference type="InterPro" id="IPR032781">
    <property type="entry name" value="ABC_tran_Xtn"/>
</dbReference>
<dbReference type="SUPFAM" id="SSF52540">
    <property type="entry name" value="P-loop containing nucleoside triphosphate hydrolases"/>
    <property type="match status" value="2"/>
</dbReference>
<keyword evidence="2" id="KW-0067">ATP-binding</keyword>
<sequence>MGITNRAKIGLVGSNGSGKTSLIMILAGALDPTEGEVYREKGSKVGYVPQIPPEATTRPLRAEIMTAFDDLFKLESQERGKNQLGEVLIDSKPSKAEVRYLAMLQRYQGLDGIDYQSVVERTAFALGLNNQILDTRSDAVSGGERTKAALCKALLLNPDLLVLDEPTNYLDLRGLEWLERFLNRNSVGFIVSSHDRYFLDSTVTSIWEIEEGTLNFFPGNYSVYRQLKNEYRQRYLKQYQKQQKEIAQKKDFIARYHAGQRSKEARSRSTQLKKMDIIQSPMKEAKALRVKISKVTRSGHQVMVTKDLWVGYKESYDAQKILEVPDLILERGSRTAVLGPNGSGKTSFVRTLLGLNPALHGTILLGHKVKVGYLPQGLHHFSGKKTVLESFLEVKAIREEEARTFLSKFLFQGDQVYQAVEQCSGGEKSRLALARLLIDEPNFLVLDEPTSHLDVMSREALERILDGYEGTLLFISHDRHLVSLLARQLLIIENQNLTVFQGKFDEWVERRKMVSSDAPRAKDLKARQGSRYQLKSKSSMVDHVKNHKVDLGQEISELEDYLKKVGRDLQKASSIGDMVGIVRFGNRYKETEELLRQKLERWQD</sequence>
<dbReference type="AlphaFoldDB" id="A0A381TSB3"/>
<dbReference type="NCBIfam" id="NF000355">
    <property type="entry name" value="ribo_prot_ABC_F"/>
    <property type="match status" value="1"/>
</dbReference>
<dbReference type="Pfam" id="PF12848">
    <property type="entry name" value="ABC_tran_Xtn"/>
    <property type="match status" value="1"/>
</dbReference>
<protein>
    <recommendedName>
        <fullName evidence="3">ABC transporter domain-containing protein</fullName>
    </recommendedName>
</protein>
<dbReference type="PROSITE" id="PS50893">
    <property type="entry name" value="ABC_TRANSPORTER_2"/>
    <property type="match status" value="2"/>
</dbReference>
<dbReference type="InterPro" id="IPR051309">
    <property type="entry name" value="ABCF_ATPase"/>
</dbReference>
<dbReference type="PANTHER" id="PTHR42855">
    <property type="entry name" value="ABC TRANSPORTER ATP-BINDING SUBUNIT"/>
    <property type="match status" value="1"/>
</dbReference>
<dbReference type="InterPro" id="IPR003439">
    <property type="entry name" value="ABC_transporter-like_ATP-bd"/>
</dbReference>
<proteinExistence type="predicted"/>
<dbReference type="GO" id="GO:0016887">
    <property type="term" value="F:ATP hydrolysis activity"/>
    <property type="evidence" value="ECO:0007669"/>
    <property type="project" value="InterPro"/>
</dbReference>
<organism evidence="4">
    <name type="scientific">marine metagenome</name>
    <dbReference type="NCBI Taxonomy" id="408172"/>
    <lineage>
        <taxon>unclassified sequences</taxon>
        <taxon>metagenomes</taxon>
        <taxon>ecological metagenomes</taxon>
    </lineage>
</organism>
<evidence type="ECO:0000256" key="2">
    <source>
        <dbReference type="ARBA" id="ARBA00022840"/>
    </source>
</evidence>
<gene>
    <name evidence="4" type="ORF">METZ01_LOCUS71774</name>
</gene>
<dbReference type="PANTHER" id="PTHR42855:SF2">
    <property type="entry name" value="DRUG RESISTANCE ABC TRANSPORTER,ATP-BINDING PROTEIN"/>
    <property type="match status" value="1"/>
</dbReference>
<dbReference type="GO" id="GO:0005524">
    <property type="term" value="F:ATP binding"/>
    <property type="evidence" value="ECO:0007669"/>
    <property type="project" value="UniProtKB-KW"/>
</dbReference>
<feature type="domain" description="ABC transporter" evidence="3">
    <location>
        <begin position="303"/>
        <end position="520"/>
    </location>
</feature>
<dbReference type="PROSITE" id="PS00211">
    <property type="entry name" value="ABC_TRANSPORTER_1"/>
    <property type="match status" value="2"/>
</dbReference>
<reference evidence="4" key="1">
    <citation type="submission" date="2018-05" db="EMBL/GenBank/DDBJ databases">
        <authorList>
            <person name="Lanie J.A."/>
            <person name="Ng W.-L."/>
            <person name="Kazmierczak K.M."/>
            <person name="Andrzejewski T.M."/>
            <person name="Davidsen T.M."/>
            <person name="Wayne K.J."/>
            <person name="Tettelin H."/>
            <person name="Glass J.I."/>
            <person name="Rusch D."/>
            <person name="Podicherti R."/>
            <person name="Tsui H.-C.T."/>
            <person name="Winkler M.E."/>
        </authorList>
    </citation>
    <scope>NUCLEOTIDE SEQUENCE</scope>
</reference>
<name>A0A381TSB3_9ZZZZ</name>
<dbReference type="Gene3D" id="3.40.50.300">
    <property type="entry name" value="P-loop containing nucleotide triphosphate hydrolases"/>
    <property type="match status" value="2"/>
</dbReference>
<dbReference type="InterPro" id="IPR003593">
    <property type="entry name" value="AAA+_ATPase"/>
</dbReference>
<dbReference type="CDD" id="cd03221">
    <property type="entry name" value="ABCF_EF-3"/>
    <property type="match status" value="1"/>
</dbReference>
<dbReference type="InterPro" id="IPR027417">
    <property type="entry name" value="P-loop_NTPase"/>
</dbReference>
<dbReference type="FunFam" id="3.40.50.300:FF:000011">
    <property type="entry name" value="Putative ABC transporter ATP-binding component"/>
    <property type="match status" value="1"/>
</dbReference>
<dbReference type="InterPro" id="IPR017871">
    <property type="entry name" value="ABC_transporter-like_CS"/>
</dbReference>
<dbReference type="SMART" id="SM00382">
    <property type="entry name" value="AAA"/>
    <property type="match status" value="2"/>
</dbReference>
<evidence type="ECO:0000259" key="3">
    <source>
        <dbReference type="PROSITE" id="PS50893"/>
    </source>
</evidence>
<feature type="domain" description="ABC transporter" evidence="3">
    <location>
        <begin position="1"/>
        <end position="236"/>
    </location>
</feature>
<dbReference type="Pfam" id="PF00005">
    <property type="entry name" value="ABC_tran"/>
    <property type="match status" value="2"/>
</dbReference>